<proteinExistence type="predicted"/>
<evidence type="ECO:0000313" key="3">
    <source>
        <dbReference type="Proteomes" id="UP000034231"/>
    </source>
</evidence>
<accession>A0A0G0I332</accession>
<keyword evidence="1" id="KW-0472">Membrane</keyword>
<keyword evidence="1" id="KW-0812">Transmembrane</keyword>
<feature type="transmembrane region" description="Helical" evidence="1">
    <location>
        <begin position="73"/>
        <end position="97"/>
    </location>
</feature>
<evidence type="ECO:0000256" key="1">
    <source>
        <dbReference type="SAM" id="Phobius"/>
    </source>
</evidence>
<gene>
    <name evidence="2" type="ORF">US68_C0011G0030</name>
</gene>
<protein>
    <recommendedName>
        <fullName evidence="4">Chromate transporter</fullName>
    </recommendedName>
</protein>
<evidence type="ECO:0008006" key="4">
    <source>
        <dbReference type="Google" id="ProtNLM"/>
    </source>
</evidence>
<name>A0A0G0I332_9BACT</name>
<reference evidence="2 3" key="1">
    <citation type="journal article" date="2015" name="Nature">
        <title>rRNA introns, odd ribosomes, and small enigmatic genomes across a large radiation of phyla.</title>
        <authorList>
            <person name="Brown C.T."/>
            <person name="Hug L.A."/>
            <person name="Thomas B.C."/>
            <person name="Sharon I."/>
            <person name="Castelle C.J."/>
            <person name="Singh A."/>
            <person name="Wilkins M.J."/>
            <person name="Williams K.H."/>
            <person name="Banfield J.F."/>
        </authorList>
    </citation>
    <scope>NUCLEOTIDE SEQUENCE [LARGE SCALE GENOMIC DNA]</scope>
</reference>
<dbReference type="EMBL" id="LBTX01000011">
    <property type="protein sequence ID" value="KKQ49723.1"/>
    <property type="molecule type" value="Genomic_DNA"/>
</dbReference>
<keyword evidence="1" id="KW-1133">Transmembrane helix</keyword>
<sequence>MNKYLGQIEKKLDLYFGKKAPAMPENVKEFIVKYSPYLYLLVLILTIPAILLAFGLTAVAMPLAYVGGFQSGFSFSVTALISLAALVLGAMAIPGLFKRTQMSWKYMFYASLLSLLSYLLDLKLASVIINGIISFYILFQIKSYYKN</sequence>
<comment type="caution">
    <text evidence="2">The sequence shown here is derived from an EMBL/GenBank/DDBJ whole genome shotgun (WGS) entry which is preliminary data.</text>
</comment>
<dbReference type="AlphaFoldDB" id="A0A0G0I332"/>
<dbReference type="Proteomes" id="UP000034231">
    <property type="component" value="Unassembled WGS sequence"/>
</dbReference>
<feature type="transmembrane region" description="Helical" evidence="1">
    <location>
        <begin position="118"/>
        <end position="139"/>
    </location>
</feature>
<evidence type="ECO:0000313" key="2">
    <source>
        <dbReference type="EMBL" id="KKQ49723.1"/>
    </source>
</evidence>
<feature type="transmembrane region" description="Helical" evidence="1">
    <location>
        <begin position="37"/>
        <end position="61"/>
    </location>
</feature>
<organism evidence="2 3">
    <name type="scientific">Candidatus Shapirobacteria bacterium GW2011_GWE1_38_10</name>
    <dbReference type="NCBI Taxonomy" id="1618488"/>
    <lineage>
        <taxon>Bacteria</taxon>
        <taxon>Candidatus Shapironibacteriota</taxon>
    </lineage>
</organism>